<keyword evidence="8" id="KW-0808">Transferase</keyword>
<dbReference type="CDD" id="cd00077">
    <property type="entry name" value="HDc"/>
    <property type="match status" value="1"/>
</dbReference>
<dbReference type="InterPro" id="IPR012676">
    <property type="entry name" value="TGS-like"/>
</dbReference>
<comment type="similarity">
    <text evidence="4">Belongs to the relA/spoT family.</text>
</comment>
<dbReference type="OrthoDB" id="9805041at2"/>
<feature type="domain" description="HD" evidence="6">
    <location>
        <begin position="43"/>
        <end position="142"/>
    </location>
</feature>
<dbReference type="PROSITE" id="PS51831">
    <property type="entry name" value="HD"/>
    <property type="match status" value="1"/>
</dbReference>
<dbReference type="PROSITE" id="PS51880">
    <property type="entry name" value="TGS"/>
    <property type="match status" value="1"/>
</dbReference>
<dbReference type="Pfam" id="PF13291">
    <property type="entry name" value="ACT_4"/>
    <property type="match status" value="1"/>
</dbReference>
<dbReference type="CDD" id="cd01668">
    <property type="entry name" value="TGS_RSH"/>
    <property type="match status" value="1"/>
</dbReference>
<dbReference type="SMART" id="SM00471">
    <property type="entry name" value="HDc"/>
    <property type="match status" value="1"/>
</dbReference>
<dbReference type="UniPathway" id="UPA00908">
    <property type="reaction ID" value="UER00884"/>
</dbReference>
<dbReference type="SUPFAM" id="SSF55021">
    <property type="entry name" value="ACT-like"/>
    <property type="match status" value="1"/>
</dbReference>
<dbReference type="FunFam" id="1.10.3210.10:FF:000001">
    <property type="entry name" value="GTP pyrophosphokinase RelA"/>
    <property type="match status" value="1"/>
</dbReference>
<dbReference type="InterPro" id="IPR002912">
    <property type="entry name" value="ACT_dom"/>
</dbReference>
<dbReference type="InterPro" id="IPR004811">
    <property type="entry name" value="RelA/Spo_fam"/>
</dbReference>
<dbReference type="InterPro" id="IPR006674">
    <property type="entry name" value="HD_domain"/>
</dbReference>
<dbReference type="GO" id="GO:0015970">
    <property type="term" value="P:guanosine tetraphosphate biosynthetic process"/>
    <property type="evidence" value="ECO:0007669"/>
    <property type="project" value="UniProtKB-UniPathway"/>
</dbReference>
<dbReference type="InterPro" id="IPR033655">
    <property type="entry name" value="TGS_RelA/SpoT"/>
</dbReference>
<dbReference type="FunFam" id="3.10.20.30:FF:000002">
    <property type="entry name" value="GTP pyrophosphokinase (RelA/SpoT)"/>
    <property type="match status" value="1"/>
</dbReference>
<dbReference type="GO" id="GO:0008728">
    <property type="term" value="F:GTP diphosphokinase activity"/>
    <property type="evidence" value="ECO:0007669"/>
    <property type="project" value="UniProtKB-EC"/>
</dbReference>
<dbReference type="InterPro" id="IPR045600">
    <property type="entry name" value="RelA/SpoT_AH_RIS"/>
</dbReference>
<evidence type="ECO:0000259" key="5">
    <source>
        <dbReference type="PROSITE" id="PS51671"/>
    </source>
</evidence>
<dbReference type="InterPro" id="IPR012675">
    <property type="entry name" value="Beta-grasp_dom_sf"/>
</dbReference>
<feature type="domain" description="ACT" evidence="5">
    <location>
        <begin position="647"/>
        <end position="721"/>
    </location>
</feature>
<dbReference type="RefSeq" id="WP_014967878.1">
    <property type="nucleotide sequence ID" value="NC_018664.1"/>
</dbReference>
<dbReference type="InterPro" id="IPR045865">
    <property type="entry name" value="ACT-like_dom_sf"/>
</dbReference>
<evidence type="ECO:0000313" key="9">
    <source>
        <dbReference type="Proteomes" id="UP000006094"/>
    </source>
</evidence>
<evidence type="ECO:0000259" key="7">
    <source>
        <dbReference type="PROSITE" id="PS51880"/>
    </source>
</evidence>
<evidence type="ECO:0000256" key="1">
    <source>
        <dbReference type="ARBA" id="ARBA00004976"/>
    </source>
</evidence>
<dbReference type="InterPro" id="IPR007685">
    <property type="entry name" value="RelA_SpoT"/>
</dbReference>
<evidence type="ECO:0000256" key="2">
    <source>
        <dbReference type="ARBA" id="ARBA00013251"/>
    </source>
</evidence>
<proteinExistence type="inferred from homology"/>
<dbReference type="NCBIfam" id="TIGR00691">
    <property type="entry name" value="spoT_relA"/>
    <property type="match status" value="1"/>
</dbReference>
<dbReference type="SUPFAM" id="SSF81271">
    <property type="entry name" value="TGS-like"/>
    <property type="match status" value="1"/>
</dbReference>
<dbReference type="AlphaFoldDB" id="K0B0Z0"/>
<dbReference type="PANTHER" id="PTHR21262:SF31">
    <property type="entry name" value="GTP PYROPHOSPHOKINASE"/>
    <property type="match status" value="1"/>
</dbReference>
<dbReference type="Gene3D" id="3.30.70.260">
    <property type="match status" value="1"/>
</dbReference>
<dbReference type="Gene3D" id="3.30.460.10">
    <property type="entry name" value="Beta Polymerase, domain 2"/>
    <property type="match status" value="1"/>
</dbReference>
<evidence type="ECO:0000313" key="8">
    <source>
        <dbReference type="EMBL" id="AFS78742.1"/>
    </source>
</evidence>
<evidence type="ECO:0000256" key="4">
    <source>
        <dbReference type="RuleBase" id="RU003847"/>
    </source>
</evidence>
<dbReference type="SUPFAM" id="SSF109604">
    <property type="entry name" value="HD-domain/PDEase-like"/>
    <property type="match status" value="1"/>
</dbReference>
<dbReference type="PROSITE" id="PS51671">
    <property type="entry name" value="ACT"/>
    <property type="match status" value="1"/>
</dbReference>
<dbReference type="SMART" id="SM00954">
    <property type="entry name" value="RelA_SpoT"/>
    <property type="match status" value="1"/>
</dbReference>
<dbReference type="STRING" id="1128398.Curi_c17350"/>
<dbReference type="HOGENOM" id="CLU_012300_3_0_9"/>
<protein>
    <recommendedName>
        <fullName evidence="2">GTP diphosphokinase</fullName>
        <ecNumber evidence="2">2.7.6.5</ecNumber>
    </recommendedName>
</protein>
<sequence length="721" mass="82751">MLEKLLAKIKRYNYQGDIDEVIKAYHFAEQAHEGQFRKSGEKYFIHPVNVAMILAELNMDTATIAAGLMHDVLEDTDVTYETIVEEFSEEIANLVDGVTKLKKLKYKTKEENQVENLRKMIIAMSKDIRVIIIKLADRLHNARTLDFMSDAKQKEKALETLDIYAPIANRLGMSKVKWELEDLSLRYIDPKGYFDLVEKVSMKRKEREKYIRKIIVSLKEKLDEMEIPNEISGRPKHFYSIYRKMVYQNKTFEQIFDLTAIRVIVDTVKDCYGVLGIAHTLWKPIPGRFKDYIAMPKPNMYQSLHTTVIGPQGEPFEIQIRTWEMHKTAEYGIAAHWKYKEGVTKNLGFEGGFSWLRQLLELQNDLKDPSEFMESLRIDLFNDEVFVFTPTGDVINLPAGSTPIDFAYRVHTAVGNICVGAKIDGRIVPLDTKLKNGNIIEILTSPNSNGPSRDWLKIVKSTQAKSKIKQWFKKEDRDENIVKGKEMLEKEVKKLGYKTNEILKDEWLKAIGEKMSINTAEDVYASVGYGNVTVSQVMTKLREFHKEHYKSKIETKEDFVKANVSTNENKSYKPTQGVTVKGIDNLKVRFSRCCSPVPGDDIVGYVTRGRGVSVHRKDCPNLESLDIAERFIDVDWATNEKSSYSAEIQVKATDRTGLLTEITQILSDAKLSVTSLNARTSKEKVIIMNMTLEIKDIDQLKELMKKIKRLNGVMDVYRVIT</sequence>
<dbReference type="Proteomes" id="UP000006094">
    <property type="component" value="Chromosome"/>
</dbReference>
<dbReference type="InterPro" id="IPR043519">
    <property type="entry name" value="NT_sf"/>
</dbReference>
<organism evidence="8 9">
    <name type="scientific">Gottschalkia acidurici (strain ATCC 7906 / DSM 604 / BCRC 14475 / CIP 104303 / KCTC 5404 / NCIMB 10678 / 9a)</name>
    <name type="common">Clostridium acidurici</name>
    <dbReference type="NCBI Taxonomy" id="1128398"/>
    <lineage>
        <taxon>Bacteria</taxon>
        <taxon>Bacillati</taxon>
        <taxon>Bacillota</taxon>
        <taxon>Tissierellia</taxon>
        <taxon>Tissierellales</taxon>
        <taxon>Gottschalkiaceae</taxon>
        <taxon>Gottschalkia</taxon>
    </lineage>
</organism>
<dbReference type="PATRIC" id="fig|1128398.3.peg.1781"/>
<dbReference type="PANTHER" id="PTHR21262">
    <property type="entry name" value="GUANOSINE-3',5'-BIS DIPHOSPHATE 3'-PYROPHOSPHOHYDROLASE"/>
    <property type="match status" value="1"/>
</dbReference>
<dbReference type="GO" id="GO:0005886">
    <property type="term" value="C:plasma membrane"/>
    <property type="evidence" value="ECO:0007669"/>
    <property type="project" value="TreeGrafter"/>
</dbReference>
<dbReference type="EMBL" id="CP003326">
    <property type="protein sequence ID" value="AFS78742.1"/>
    <property type="molecule type" value="Genomic_DNA"/>
</dbReference>
<dbReference type="InterPro" id="IPR003607">
    <property type="entry name" value="HD/PDEase_dom"/>
</dbReference>
<dbReference type="SUPFAM" id="SSF81301">
    <property type="entry name" value="Nucleotidyltransferase"/>
    <property type="match status" value="1"/>
</dbReference>
<dbReference type="Pfam" id="PF19296">
    <property type="entry name" value="RelA_AH_RIS"/>
    <property type="match status" value="1"/>
</dbReference>
<dbReference type="CDD" id="cd05399">
    <property type="entry name" value="NT_Rel-Spo_like"/>
    <property type="match status" value="1"/>
</dbReference>
<name>K0B0Z0_GOTA9</name>
<evidence type="ECO:0000259" key="6">
    <source>
        <dbReference type="PROSITE" id="PS51831"/>
    </source>
</evidence>
<comment type="pathway">
    <text evidence="1">Purine metabolism; ppGpp biosynthesis; ppGpp from GTP: step 1/2.</text>
</comment>
<comment type="function">
    <text evidence="4">In eubacteria ppGpp (guanosine 3'-diphosphate 5'-diphosphate) is a mediator of the stringent response that coordinates a variety of cellular activities in response to changes in nutritional abundance.</text>
</comment>
<dbReference type="FunFam" id="3.30.460.10:FF:000001">
    <property type="entry name" value="GTP pyrophosphokinase RelA"/>
    <property type="match status" value="1"/>
</dbReference>
<dbReference type="Pfam" id="PF02824">
    <property type="entry name" value="TGS"/>
    <property type="match status" value="1"/>
</dbReference>
<dbReference type="EC" id="2.7.6.5" evidence="2"/>
<dbReference type="KEGG" id="cad:Curi_c17350"/>
<feature type="domain" description="TGS" evidence="7">
    <location>
        <begin position="383"/>
        <end position="444"/>
    </location>
</feature>
<dbReference type="CDD" id="cd04876">
    <property type="entry name" value="ACT_RelA-SpoT"/>
    <property type="match status" value="1"/>
</dbReference>
<evidence type="ECO:0000256" key="3">
    <source>
        <dbReference type="ARBA" id="ARBA00048244"/>
    </source>
</evidence>
<dbReference type="Pfam" id="PF13328">
    <property type="entry name" value="HD_4"/>
    <property type="match status" value="1"/>
</dbReference>
<accession>K0B0Z0</accession>
<dbReference type="GO" id="GO:0016787">
    <property type="term" value="F:hydrolase activity"/>
    <property type="evidence" value="ECO:0007669"/>
    <property type="project" value="UniProtKB-KW"/>
</dbReference>
<dbReference type="InterPro" id="IPR004095">
    <property type="entry name" value="TGS"/>
</dbReference>
<keyword evidence="9" id="KW-1185">Reference proteome</keyword>
<comment type="catalytic activity">
    <reaction evidence="3">
        <text>GTP + ATP = guanosine 3'-diphosphate 5'-triphosphate + AMP</text>
        <dbReference type="Rhea" id="RHEA:22088"/>
        <dbReference type="ChEBI" id="CHEBI:30616"/>
        <dbReference type="ChEBI" id="CHEBI:37565"/>
        <dbReference type="ChEBI" id="CHEBI:142410"/>
        <dbReference type="ChEBI" id="CHEBI:456215"/>
        <dbReference type="EC" id="2.7.6.5"/>
    </reaction>
</comment>
<dbReference type="Pfam" id="PF04607">
    <property type="entry name" value="RelA_SpoT"/>
    <property type="match status" value="1"/>
</dbReference>
<dbReference type="Gene3D" id="3.10.20.30">
    <property type="match status" value="1"/>
</dbReference>
<reference evidence="8 9" key="1">
    <citation type="journal article" date="2012" name="PLoS ONE">
        <title>The purine-utilizing bacterium Clostridium acidurici 9a: a genome-guided metabolic reconsideration.</title>
        <authorList>
            <person name="Hartwich K."/>
            <person name="Poehlein A."/>
            <person name="Daniel R."/>
        </authorList>
    </citation>
    <scope>NUCLEOTIDE SEQUENCE [LARGE SCALE GENOMIC DNA]</scope>
    <source>
        <strain evidence="9">ATCC 7906 / DSM 604 / BCRC 14475 / CIP 104303 / KCTC 5404 / NCIMB 10678 / 9a</strain>
    </source>
</reference>
<gene>
    <name evidence="8" type="primary">spoT</name>
    <name evidence="8" type="ordered locus">Curi_c17350</name>
</gene>
<dbReference type="Gene3D" id="1.10.3210.10">
    <property type="entry name" value="Hypothetical protein af1432"/>
    <property type="match status" value="1"/>
</dbReference>
<keyword evidence="8" id="KW-0378">Hydrolase</keyword>
<dbReference type="eggNOG" id="COG0317">
    <property type="taxonomic scope" value="Bacteria"/>
</dbReference>